<dbReference type="OrthoDB" id="9623856at2759"/>
<evidence type="ECO:0000256" key="1">
    <source>
        <dbReference type="SAM" id="MobiDB-lite"/>
    </source>
</evidence>
<dbReference type="Ensembl" id="ENSSVLT00005034623.1">
    <property type="protein sequence ID" value="ENSSVLP00005031177.1"/>
    <property type="gene ID" value="ENSSVLG00005024575.1"/>
</dbReference>
<dbReference type="Proteomes" id="UP000694564">
    <property type="component" value="Chromosome 18"/>
</dbReference>
<evidence type="ECO:0000313" key="3">
    <source>
        <dbReference type="Ensembl" id="ENSSVLP00005031177.1"/>
    </source>
</evidence>
<feature type="region of interest" description="Disordered" evidence="1">
    <location>
        <begin position="1"/>
        <end position="30"/>
    </location>
</feature>
<proteinExistence type="predicted"/>
<evidence type="ECO:0000313" key="4">
    <source>
        <dbReference type="Proteomes" id="UP000694564"/>
    </source>
</evidence>
<dbReference type="AlphaFoldDB" id="A0A8D2JSB9"/>
<protein>
    <recommendedName>
        <fullName evidence="2">Rec21/ENK19 domain-containing protein</fullName>
    </recommendedName>
</protein>
<feature type="compositionally biased region" description="Basic residues" evidence="1">
    <location>
        <begin position="1"/>
        <end position="14"/>
    </location>
</feature>
<organism evidence="3 4">
    <name type="scientific">Sciurus vulgaris</name>
    <name type="common">Eurasian red squirrel</name>
    <dbReference type="NCBI Taxonomy" id="55149"/>
    <lineage>
        <taxon>Eukaryota</taxon>
        <taxon>Metazoa</taxon>
        <taxon>Chordata</taxon>
        <taxon>Craniata</taxon>
        <taxon>Vertebrata</taxon>
        <taxon>Euteleostomi</taxon>
        <taxon>Mammalia</taxon>
        <taxon>Eutheria</taxon>
        <taxon>Euarchontoglires</taxon>
        <taxon>Glires</taxon>
        <taxon>Rodentia</taxon>
        <taxon>Sciuromorpha</taxon>
        <taxon>Sciuridae</taxon>
        <taxon>Sciurinae</taxon>
        <taxon>Sciurini</taxon>
        <taxon>Sciurus</taxon>
    </lineage>
</organism>
<reference evidence="3" key="1">
    <citation type="submission" date="2025-08" db="UniProtKB">
        <authorList>
            <consortium name="Ensembl"/>
        </authorList>
    </citation>
    <scope>IDENTIFICATION</scope>
</reference>
<dbReference type="Pfam" id="PF15695">
    <property type="entry name" value="HERV-K_REC"/>
    <property type="match status" value="1"/>
</dbReference>
<evidence type="ECO:0000259" key="2">
    <source>
        <dbReference type="Pfam" id="PF15695"/>
    </source>
</evidence>
<reference evidence="3" key="2">
    <citation type="submission" date="2025-09" db="UniProtKB">
        <authorList>
            <consortium name="Ensembl"/>
        </authorList>
    </citation>
    <scope>IDENTIFICATION</scope>
</reference>
<dbReference type="InterPro" id="IPR059105">
    <property type="entry name" value="Rec21/ENK19"/>
</dbReference>
<keyword evidence="4" id="KW-1185">Reference proteome</keyword>
<sequence>FSPRRLRSKQKQQKPLKTMKGTLISSPPTWGQIKNLTNKAENVIESQGVPVTPATMFMAMLAVVNCQSSAVASDTNSNTSK</sequence>
<accession>A0A8D2JSB9</accession>
<name>A0A8D2JSB9_SCIVU</name>
<feature type="domain" description="Rec21/ENK19" evidence="2">
    <location>
        <begin position="22"/>
        <end position="75"/>
    </location>
</feature>
<dbReference type="GeneTree" id="ENSGT00980000201439"/>